<proteinExistence type="predicted"/>
<dbReference type="OrthoDB" id="9775889at2"/>
<feature type="domain" description="SLH" evidence="1">
    <location>
        <begin position="32"/>
        <end position="95"/>
    </location>
</feature>
<dbReference type="Gene3D" id="3.10.50.10">
    <property type="match status" value="1"/>
</dbReference>
<dbReference type="SMART" id="SM00636">
    <property type="entry name" value="Glyco_18"/>
    <property type="match status" value="1"/>
</dbReference>
<dbReference type="GO" id="GO:0005975">
    <property type="term" value="P:carbohydrate metabolic process"/>
    <property type="evidence" value="ECO:0007669"/>
    <property type="project" value="InterPro"/>
</dbReference>
<keyword evidence="3" id="KW-0378">Hydrolase</keyword>
<dbReference type="Pfam" id="PF00395">
    <property type="entry name" value="SLH"/>
    <property type="match status" value="3"/>
</dbReference>
<dbReference type="InterPro" id="IPR011583">
    <property type="entry name" value="Chitinase_II/V-like_cat"/>
</dbReference>
<evidence type="ECO:0000313" key="3">
    <source>
        <dbReference type="EMBL" id="QCT03045.1"/>
    </source>
</evidence>
<feature type="domain" description="SLH" evidence="1">
    <location>
        <begin position="160"/>
        <end position="222"/>
    </location>
</feature>
<accession>A0A4P8XL84</accession>
<dbReference type="InterPro" id="IPR001223">
    <property type="entry name" value="Glyco_hydro18_cat"/>
</dbReference>
<dbReference type="EMBL" id="CP040396">
    <property type="protein sequence ID" value="QCT03045.1"/>
    <property type="molecule type" value="Genomic_DNA"/>
</dbReference>
<dbReference type="GO" id="GO:0016787">
    <property type="term" value="F:hydrolase activity"/>
    <property type="evidence" value="ECO:0007669"/>
    <property type="project" value="UniProtKB-KW"/>
</dbReference>
<reference evidence="3 4" key="1">
    <citation type="submission" date="2019-05" db="EMBL/GenBank/DDBJ databases">
        <authorList>
            <person name="Chen C."/>
        </authorList>
    </citation>
    <scope>NUCLEOTIDE SEQUENCE [LARGE SCALE GENOMIC DNA]</scope>
    <source>
        <strain evidence="3 4">HB172198</strain>
    </source>
</reference>
<protein>
    <submittedName>
        <fullName evidence="3">Glycoside hydrolase family 18</fullName>
    </submittedName>
</protein>
<dbReference type="PANTHER" id="PTHR46066:SF2">
    <property type="entry name" value="CHITINASE DOMAIN-CONTAINING PROTEIN 1"/>
    <property type="match status" value="1"/>
</dbReference>
<dbReference type="PROSITE" id="PS51272">
    <property type="entry name" value="SLH"/>
    <property type="match status" value="3"/>
</dbReference>
<evidence type="ECO:0000259" key="2">
    <source>
        <dbReference type="PROSITE" id="PS51910"/>
    </source>
</evidence>
<feature type="domain" description="GH18" evidence="2">
    <location>
        <begin position="231"/>
        <end position="538"/>
    </location>
</feature>
<organism evidence="3 4">
    <name type="scientific">Paenibacillus algicola</name>
    <dbReference type="NCBI Taxonomy" id="2565926"/>
    <lineage>
        <taxon>Bacteria</taxon>
        <taxon>Bacillati</taxon>
        <taxon>Bacillota</taxon>
        <taxon>Bacilli</taxon>
        <taxon>Bacillales</taxon>
        <taxon>Paenibacillaceae</taxon>
        <taxon>Paenibacillus</taxon>
    </lineage>
</organism>
<dbReference type="PANTHER" id="PTHR46066">
    <property type="entry name" value="CHITINASE DOMAIN-CONTAINING PROTEIN 1 FAMILY MEMBER"/>
    <property type="match status" value="1"/>
</dbReference>
<evidence type="ECO:0000313" key="4">
    <source>
        <dbReference type="Proteomes" id="UP000300879"/>
    </source>
</evidence>
<dbReference type="KEGG" id="palo:E6C60_2333"/>
<keyword evidence="4" id="KW-1185">Reference proteome</keyword>
<feature type="domain" description="SLH" evidence="1">
    <location>
        <begin position="97"/>
        <end position="156"/>
    </location>
</feature>
<gene>
    <name evidence="3" type="ORF">E6C60_2333</name>
</gene>
<dbReference type="PROSITE" id="PS51910">
    <property type="entry name" value="GH18_2"/>
    <property type="match status" value="1"/>
</dbReference>
<dbReference type="InterPro" id="IPR029070">
    <property type="entry name" value="Chitinase_insertion_sf"/>
</dbReference>
<dbReference type="Proteomes" id="UP000300879">
    <property type="component" value="Chromosome"/>
</dbReference>
<dbReference type="SUPFAM" id="SSF51445">
    <property type="entry name" value="(Trans)glycosidases"/>
    <property type="match status" value="1"/>
</dbReference>
<dbReference type="GO" id="GO:0008061">
    <property type="term" value="F:chitin binding"/>
    <property type="evidence" value="ECO:0007669"/>
    <property type="project" value="InterPro"/>
</dbReference>
<name>A0A4P8XL84_9BACL</name>
<dbReference type="AlphaFoldDB" id="A0A4P8XL84"/>
<dbReference type="Gene3D" id="3.20.20.80">
    <property type="entry name" value="Glycosidases"/>
    <property type="match status" value="1"/>
</dbReference>
<evidence type="ECO:0000259" key="1">
    <source>
        <dbReference type="PROSITE" id="PS51272"/>
    </source>
</evidence>
<dbReference type="Pfam" id="PF00704">
    <property type="entry name" value="Glyco_hydro_18"/>
    <property type="match status" value="1"/>
</dbReference>
<dbReference type="InterPro" id="IPR001119">
    <property type="entry name" value="SLH_dom"/>
</dbReference>
<dbReference type="InterPro" id="IPR017853">
    <property type="entry name" value="GH"/>
</dbReference>
<sequence length="544" mass="60659">MNIEERRYYLKKIMMLLLAGMLLFTSVVHEAAASVKFTDLEGSYAQADIHSLAARGIVSGDGHGHFFPKKPVTRAEFTAMLVRLLALEPVYSSIRAFDDVTPQSWSYGWIHAAVNLSMVKGKEERRFDPTSRITREEAAALAARAMKQPSDPAAGQGNLTLRYKDMDDISGWAREEVNTVTSLGWMQGSQGYFRPGAAITRQEAVMLLSNILQSGSVKRALDSYGQTAASDISMGWFYQGTAAQYMAYAERAGLNTVSPRWYFLNEDGSVSNHTNDQILQWSRQKRVAVWAMLGNRFNKESTHRMLQDAAQRKSVIQSVAGYVSRYQLAGINLDFENVSPQDRELMTLFVSELSAALHPIGAVLSVDVSPDLGTDWTAAFDMEAIGYAADYTVLMAYEEHWSGSQKAGSVASLPWVTSAVDQLLTQMPASKIILALPLYTRAWNRSDPALSRDITLTEQQQLSALPSARLRWDALAGQYIADYTQKGTAYSIWTEEERSLTLKHLLAADRGLAGIAYWYSGAENKELWSAVRNARKYQSYDFKF</sequence>